<reference evidence="1 2" key="1">
    <citation type="journal article" date="2018" name="Nat. Genet.">
        <title>Extensive intraspecific gene order and gene structural variations between Mo17 and other maize genomes.</title>
        <authorList>
            <person name="Sun S."/>
            <person name="Zhou Y."/>
            <person name="Chen J."/>
            <person name="Shi J."/>
            <person name="Zhao H."/>
            <person name="Zhao H."/>
            <person name="Song W."/>
            <person name="Zhang M."/>
            <person name="Cui Y."/>
            <person name="Dong X."/>
            <person name="Liu H."/>
            <person name="Ma X."/>
            <person name="Jiao Y."/>
            <person name="Wang B."/>
            <person name="Wei X."/>
            <person name="Stein J.C."/>
            <person name="Glaubitz J.C."/>
            <person name="Lu F."/>
            <person name="Yu G."/>
            <person name="Liang C."/>
            <person name="Fengler K."/>
            <person name="Li B."/>
            <person name="Rafalski A."/>
            <person name="Schnable P.S."/>
            <person name="Ware D.H."/>
            <person name="Buckler E.S."/>
            <person name="Lai J."/>
        </authorList>
    </citation>
    <scope>NUCLEOTIDE SEQUENCE [LARGE SCALE GENOMIC DNA]</scope>
    <source>
        <strain evidence="2">cv. Missouri 17</strain>
        <tissue evidence="1">Seedling</tissue>
    </source>
</reference>
<proteinExistence type="predicted"/>
<dbReference type="AlphaFoldDB" id="A0A3L6EWI0"/>
<name>A0A3L6EWI0_MAIZE</name>
<sequence length="151" mass="16546">MVKLPKATYTTDLAACASSQDMHASSSGRQKCPTTAVLLPLPRRSPVRRGPTGTICGKRANVAGSAPWKELQRTKSHLSTARMPPTRYRKSASCPSWLPMQFHASWDVCITGMSTDSWNVPWASADPALSFAGAYIDYFILYICTSLYIVT</sequence>
<dbReference type="Proteomes" id="UP000251960">
    <property type="component" value="Chromosome 4"/>
</dbReference>
<dbReference type="EMBL" id="NCVQ01000005">
    <property type="protein sequence ID" value="PWZ25326.1"/>
    <property type="molecule type" value="Genomic_DNA"/>
</dbReference>
<protein>
    <submittedName>
        <fullName evidence="1">Uncharacterized protein</fullName>
    </submittedName>
</protein>
<comment type="caution">
    <text evidence="1">The sequence shown here is derived from an EMBL/GenBank/DDBJ whole genome shotgun (WGS) entry which is preliminary data.</text>
</comment>
<organism evidence="1 2">
    <name type="scientific">Zea mays</name>
    <name type="common">Maize</name>
    <dbReference type="NCBI Taxonomy" id="4577"/>
    <lineage>
        <taxon>Eukaryota</taxon>
        <taxon>Viridiplantae</taxon>
        <taxon>Streptophyta</taxon>
        <taxon>Embryophyta</taxon>
        <taxon>Tracheophyta</taxon>
        <taxon>Spermatophyta</taxon>
        <taxon>Magnoliopsida</taxon>
        <taxon>Liliopsida</taxon>
        <taxon>Poales</taxon>
        <taxon>Poaceae</taxon>
        <taxon>PACMAD clade</taxon>
        <taxon>Panicoideae</taxon>
        <taxon>Andropogonodae</taxon>
        <taxon>Andropogoneae</taxon>
        <taxon>Tripsacinae</taxon>
        <taxon>Zea</taxon>
    </lineage>
</organism>
<accession>A0A3L6EWI0</accession>
<evidence type="ECO:0000313" key="2">
    <source>
        <dbReference type="Proteomes" id="UP000251960"/>
    </source>
</evidence>
<evidence type="ECO:0000313" key="1">
    <source>
        <dbReference type="EMBL" id="PWZ25326.1"/>
    </source>
</evidence>
<gene>
    <name evidence="1" type="ORF">Zm00014a_029073</name>
</gene>